<evidence type="ECO:0000256" key="1">
    <source>
        <dbReference type="ARBA" id="ARBA00004496"/>
    </source>
</evidence>
<keyword evidence="3 8" id="KW-0597">Phosphoprotein</keyword>
<keyword evidence="2" id="KW-0963">Cytoplasm</keyword>
<organism evidence="11 12">
    <name type="scientific">Paenibacillus anaericanus</name>
    <dbReference type="NCBI Taxonomy" id="170367"/>
    <lineage>
        <taxon>Bacteria</taxon>
        <taxon>Bacillati</taxon>
        <taxon>Bacillota</taxon>
        <taxon>Bacilli</taxon>
        <taxon>Bacillales</taxon>
        <taxon>Paenibacillaceae</taxon>
        <taxon>Paenibacillus</taxon>
    </lineage>
</organism>
<evidence type="ECO:0000259" key="9">
    <source>
        <dbReference type="PROSITE" id="PS01124"/>
    </source>
</evidence>
<dbReference type="InterPro" id="IPR001789">
    <property type="entry name" value="Sig_transdc_resp-reg_receiver"/>
</dbReference>
<dbReference type="GO" id="GO:0043565">
    <property type="term" value="F:sequence-specific DNA binding"/>
    <property type="evidence" value="ECO:0007669"/>
    <property type="project" value="InterPro"/>
</dbReference>
<dbReference type="Pfam" id="PF00072">
    <property type="entry name" value="Response_reg"/>
    <property type="match status" value="1"/>
</dbReference>
<dbReference type="PROSITE" id="PS50110">
    <property type="entry name" value="RESPONSE_REGULATORY"/>
    <property type="match status" value="1"/>
</dbReference>
<dbReference type="InterPro" id="IPR011006">
    <property type="entry name" value="CheY-like_superfamily"/>
</dbReference>
<keyword evidence="5" id="KW-0805">Transcription regulation</keyword>
<dbReference type="Gene3D" id="3.40.50.2300">
    <property type="match status" value="1"/>
</dbReference>
<dbReference type="InterPro" id="IPR018062">
    <property type="entry name" value="HTH_AraC-typ_CS"/>
</dbReference>
<reference evidence="11 12" key="1">
    <citation type="submission" date="2018-12" db="EMBL/GenBank/DDBJ databases">
        <authorList>
            <person name="Sun L."/>
            <person name="Chen Z."/>
        </authorList>
    </citation>
    <scope>NUCLEOTIDE SEQUENCE [LARGE SCALE GENOMIC DNA]</scope>
    <source>
        <strain evidence="11 12">DSM 15890</strain>
    </source>
</reference>
<evidence type="ECO:0000313" key="11">
    <source>
        <dbReference type="EMBL" id="RUT46633.1"/>
    </source>
</evidence>
<dbReference type="RefSeq" id="WP_127191969.1">
    <property type="nucleotide sequence ID" value="NZ_RZNY01000007.1"/>
</dbReference>
<dbReference type="Pfam" id="PF12833">
    <property type="entry name" value="HTH_18"/>
    <property type="match status" value="1"/>
</dbReference>
<dbReference type="PANTHER" id="PTHR42713:SF3">
    <property type="entry name" value="TRANSCRIPTIONAL REGULATORY PROTEIN HPTR"/>
    <property type="match status" value="1"/>
</dbReference>
<dbReference type="SUPFAM" id="SSF52172">
    <property type="entry name" value="CheY-like"/>
    <property type="match status" value="1"/>
</dbReference>
<sequence length="523" mass="60708">MYRAVLVDDEKYDLEGLRQLIPWNDLQIEVVCSESRPFAALSYIDNHSIDILVTDIKMPVLTGLELSRKALERNPHLKTIFISGYQDFEYAKEALHLKADGYLLKPVDDDEIVELLKKVVKEIELERKSIQEQSQFTETFAFIKKDFVQHLLEGSINHETLPTFLERYPLASPTGFASAVIIELDDVLWKNKQAPDAWQEQLRTASDLIISYIEEQKLGAWCELSTSQFAFIYQDTPERLEDALADLNQHIHRNTQFTITASYGDPVAFPEEISQSFIQAKELIGNKMFLGKNRVIPPRLAKLQIVKDAKDLNSILDAMFVAIAGYDLVKICDCMDDLFDNVRGFEHPVKVYSFSIHIATKLEAHLSTVNETFESLLGWGFEHLDVIREFETVDDIKSWLRKTSFEISERLFMKKQSKSRRLIEPIEQYIHSRLAEDITLREIANKFSYSPNHMGYLFKEQTGESFNEYLVRNRMEKAKELLLEPKYKIYEVADQVGYKSLAYFSRLFREHYGFTPGDYRKQG</sequence>
<dbReference type="EMBL" id="RZNY01000007">
    <property type="protein sequence ID" value="RUT46633.1"/>
    <property type="molecule type" value="Genomic_DNA"/>
</dbReference>
<protein>
    <submittedName>
        <fullName evidence="11">Helix-turn-helix domain-containing protein</fullName>
    </submittedName>
</protein>
<evidence type="ECO:0000256" key="8">
    <source>
        <dbReference type="PROSITE-ProRule" id="PRU00169"/>
    </source>
</evidence>
<dbReference type="Gene3D" id="1.10.10.60">
    <property type="entry name" value="Homeodomain-like"/>
    <property type="match status" value="2"/>
</dbReference>
<dbReference type="GO" id="GO:0003700">
    <property type="term" value="F:DNA-binding transcription factor activity"/>
    <property type="evidence" value="ECO:0007669"/>
    <property type="project" value="InterPro"/>
</dbReference>
<comment type="subcellular location">
    <subcellularLocation>
        <location evidence="1">Cytoplasm</location>
    </subcellularLocation>
</comment>
<dbReference type="SMART" id="SM00342">
    <property type="entry name" value="HTH_ARAC"/>
    <property type="match status" value="1"/>
</dbReference>
<dbReference type="CDD" id="cd17536">
    <property type="entry name" value="REC_YesN-like"/>
    <property type="match status" value="1"/>
</dbReference>
<evidence type="ECO:0000256" key="7">
    <source>
        <dbReference type="ARBA" id="ARBA00023163"/>
    </source>
</evidence>
<dbReference type="GO" id="GO:0000160">
    <property type="term" value="P:phosphorelay signal transduction system"/>
    <property type="evidence" value="ECO:0007669"/>
    <property type="project" value="UniProtKB-KW"/>
</dbReference>
<evidence type="ECO:0000256" key="3">
    <source>
        <dbReference type="ARBA" id="ARBA00022553"/>
    </source>
</evidence>
<keyword evidence="6" id="KW-0238">DNA-binding</keyword>
<dbReference type="PANTHER" id="PTHR42713">
    <property type="entry name" value="HISTIDINE KINASE-RELATED"/>
    <property type="match status" value="1"/>
</dbReference>
<accession>A0A3S1BSW3</accession>
<evidence type="ECO:0000256" key="4">
    <source>
        <dbReference type="ARBA" id="ARBA00023012"/>
    </source>
</evidence>
<dbReference type="InterPro" id="IPR018060">
    <property type="entry name" value="HTH_AraC"/>
</dbReference>
<dbReference type="PRINTS" id="PR00032">
    <property type="entry name" value="HTHARAC"/>
</dbReference>
<dbReference type="AlphaFoldDB" id="A0A3S1BSW3"/>
<comment type="caution">
    <text evidence="11">The sequence shown here is derived from an EMBL/GenBank/DDBJ whole genome shotgun (WGS) entry which is preliminary data.</text>
</comment>
<dbReference type="SUPFAM" id="SSF46689">
    <property type="entry name" value="Homeodomain-like"/>
    <property type="match status" value="2"/>
</dbReference>
<evidence type="ECO:0000256" key="5">
    <source>
        <dbReference type="ARBA" id="ARBA00023015"/>
    </source>
</evidence>
<name>A0A3S1BSW3_9BACL</name>
<dbReference type="PROSITE" id="PS00041">
    <property type="entry name" value="HTH_ARAC_FAMILY_1"/>
    <property type="match status" value="1"/>
</dbReference>
<evidence type="ECO:0000256" key="2">
    <source>
        <dbReference type="ARBA" id="ARBA00022490"/>
    </source>
</evidence>
<dbReference type="InterPro" id="IPR020449">
    <property type="entry name" value="Tscrpt_reg_AraC-type_HTH"/>
</dbReference>
<evidence type="ECO:0000313" key="12">
    <source>
        <dbReference type="Proteomes" id="UP000279446"/>
    </source>
</evidence>
<gene>
    <name evidence="11" type="ORF">EJP82_10280</name>
</gene>
<feature type="domain" description="Response regulatory" evidence="10">
    <location>
        <begin position="3"/>
        <end position="120"/>
    </location>
</feature>
<evidence type="ECO:0000256" key="6">
    <source>
        <dbReference type="ARBA" id="ARBA00023125"/>
    </source>
</evidence>
<dbReference type="PROSITE" id="PS01124">
    <property type="entry name" value="HTH_ARAC_FAMILY_2"/>
    <property type="match status" value="1"/>
</dbReference>
<keyword evidence="12" id="KW-1185">Reference proteome</keyword>
<dbReference type="GO" id="GO:0005737">
    <property type="term" value="C:cytoplasm"/>
    <property type="evidence" value="ECO:0007669"/>
    <property type="project" value="UniProtKB-SubCell"/>
</dbReference>
<proteinExistence type="predicted"/>
<dbReference type="OrthoDB" id="2666291at2"/>
<feature type="domain" description="HTH araC/xylS-type" evidence="9">
    <location>
        <begin position="424"/>
        <end position="522"/>
    </location>
</feature>
<dbReference type="InterPro" id="IPR051552">
    <property type="entry name" value="HptR"/>
</dbReference>
<keyword evidence="4" id="KW-0902">Two-component regulatory system</keyword>
<dbReference type="SMART" id="SM00448">
    <property type="entry name" value="REC"/>
    <property type="match status" value="1"/>
</dbReference>
<dbReference type="Proteomes" id="UP000279446">
    <property type="component" value="Unassembled WGS sequence"/>
</dbReference>
<feature type="modified residue" description="4-aspartylphosphate" evidence="8">
    <location>
        <position position="55"/>
    </location>
</feature>
<evidence type="ECO:0000259" key="10">
    <source>
        <dbReference type="PROSITE" id="PS50110"/>
    </source>
</evidence>
<dbReference type="InterPro" id="IPR009057">
    <property type="entry name" value="Homeodomain-like_sf"/>
</dbReference>
<keyword evidence="7" id="KW-0804">Transcription</keyword>